<dbReference type="EMBL" id="CAMAPF010000137">
    <property type="protein sequence ID" value="CAH9106401.1"/>
    <property type="molecule type" value="Genomic_DNA"/>
</dbReference>
<evidence type="ECO:0000256" key="6">
    <source>
        <dbReference type="ARBA" id="ARBA00023121"/>
    </source>
</evidence>
<keyword evidence="4 8" id="KW-0831">Ubiquinone biosynthesis</keyword>
<dbReference type="InterPro" id="IPR012762">
    <property type="entry name" value="Ubiq_biosynth_COQ9"/>
</dbReference>
<evidence type="ECO:0000256" key="3">
    <source>
        <dbReference type="ARBA" id="ARBA00010766"/>
    </source>
</evidence>
<comment type="subcellular location">
    <subcellularLocation>
        <location evidence="1 8">Mitochondrion</location>
    </subcellularLocation>
</comment>
<keyword evidence="5" id="KW-0809">Transit peptide</keyword>
<evidence type="ECO:0000313" key="11">
    <source>
        <dbReference type="EMBL" id="CAH9106401.1"/>
    </source>
</evidence>
<evidence type="ECO:0000256" key="9">
    <source>
        <dbReference type="SAM" id="MobiDB-lite"/>
    </source>
</evidence>
<evidence type="ECO:0000256" key="5">
    <source>
        <dbReference type="ARBA" id="ARBA00022946"/>
    </source>
</evidence>
<evidence type="ECO:0000259" key="10">
    <source>
        <dbReference type="Pfam" id="PF08511"/>
    </source>
</evidence>
<evidence type="ECO:0000256" key="4">
    <source>
        <dbReference type="ARBA" id="ARBA00022688"/>
    </source>
</evidence>
<reference evidence="11" key="1">
    <citation type="submission" date="2022-07" db="EMBL/GenBank/DDBJ databases">
        <authorList>
            <person name="Macas J."/>
            <person name="Novak P."/>
            <person name="Neumann P."/>
        </authorList>
    </citation>
    <scope>NUCLEOTIDE SEQUENCE</scope>
</reference>
<comment type="pathway">
    <text evidence="2 8">Cofactor biosynthesis; ubiquinone biosynthesis.</text>
</comment>
<dbReference type="Pfam" id="PF08511">
    <property type="entry name" value="COQ9"/>
    <property type="match status" value="1"/>
</dbReference>
<dbReference type="InterPro" id="IPR013718">
    <property type="entry name" value="COQ9_C"/>
</dbReference>
<dbReference type="PANTHER" id="PTHR21427:SF19">
    <property type="entry name" value="UBIQUINONE BIOSYNTHESIS PROTEIN COQ9, MITOCHONDRIAL"/>
    <property type="match status" value="1"/>
</dbReference>
<feature type="compositionally biased region" description="Basic and acidic residues" evidence="9">
    <location>
        <begin position="67"/>
        <end position="80"/>
    </location>
</feature>
<dbReference type="GO" id="GO:0008289">
    <property type="term" value="F:lipid binding"/>
    <property type="evidence" value="ECO:0007669"/>
    <property type="project" value="UniProtKB-UniRule"/>
</dbReference>
<dbReference type="AlphaFoldDB" id="A0AAV0DSY9"/>
<dbReference type="FunFam" id="1.10.357.10:FF:000004">
    <property type="entry name" value="Ubiquinone biosynthesis protein COQ9, mitochondrial"/>
    <property type="match status" value="1"/>
</dbReference>
<sequence length="305" mass="34214">MFRTTAERLFPALLRCNNQLKFSSCPTVARFQTPRFFSSVASETIPSRNSAFSDPASSTTASSGESQDEKYRRYEEEKTDPGTPKTRHRAQYQDEQFRVLSASLPHVIKLGWTEAAMIAGAREAGLSPSILGSFHRKEAALVEFFMDECLERLIEVIESRTDLKTMIPSERVATIVRLRLELQSPYISKWAQALSIQAHPMNVPTSFKQRAMLVDEIWHAAGDDGSDIDWYVKRTVLGGIYSTTELYMLTDYSPDFHDTWAFLNARIKDAFDLRKTAQEAKYLAEAVGAGMGGSLQGLVKGVFTS</sequence>
<comment type="function">
    <text evidence="8">Membrane-associated protein that warps the membrane surface to access and bind aromatic isoprenes with high specificity, including ubiquinone (CoQ) isoprene intermediates and presents them directly to Coq7, therefore facilitating the Coq7-mediated hydroxylase step. Participates in the biosynthesis of coenzyme Q, also named ubiquinone, an essential lipid-soluble electron transporter for aerobic cellular respiration.</text>
</comment>
<dbReference type="GO" id="GO:0006744">
    <property type="term" value="P:ubiquinone biosynthetic process"/>
    <property type="evidence" value="ECO:0007669"/>
    <property type="project" value="UniProtKB-UniRule"/>
</dbReference>
<evidence type="ECO:0000256" key="1">
    <source>
        <dbReference type="ARBA" id="ARBA00004173"/>
    </source>
</evidence>
<dbReference type="PANTHER" id="PTHR21427">
    <property type="entry name" value="UBIQUINONE BIOSYNTHESIS PROTEIN COQ9, MITOCHONDRIAL"/>
    <property type="match status" value="1"/>
</dbReference>
<organism evidence="11 12">
    <name type="scientific">Cuscuta epithymum</name>
    <dbReference type="NCBI Taxonomy" id="186058"/>
    <lineage>
        <taxon>Eukaryota</taxon>
        <taxon>Viridiplantae</taxon>
        <taxon>Streptophyta</taxon>
        <taxon>Embryophyta</taxon>
        <taxon>Tracheophyta</taxon>
        <taxon>Spermatophyta</taxon>
        <taxon>Magnoliopsida</taxon>
        <taxon>eudicotyledons</taxon>
        <taxon>Gunneridae</taxon>
        <taxon>Pentapetalae</taxon>
        <taxon>asterids</taxon>
        <taxon>lamiids</taxon>
        <taxon>Solanales</taxon>
        <taxon>Convolvulaceae</taxon>
        <taxon>Cuscuteae</taxon>
        <taxon>Cuscuta</taxon>
        <taxon>Cuscuta subgen. Cuscuta</taxon>
    </lineage>
</organism>
<evidence type="ECO:0000313" key="12">
    <source>
        <dbReference type="Proteomes" id="UP001152523"/>
    </source>
</evidence>
<keyword evidence="12" id="KW-1185">Reference proteome</keyword>
<keyword evidence="6 8" id="KW-0446">Lipid-binding</keyword>
<feature type="region of interest" description="Disordered" evidence="9">
    <location>
        <begin position="46"/>
        <end position="89"/>
    </location>
</feature>
<dbReference type="Proteomes" id="UP001152523">
    <property type="component" value="Unassembled WGS sequence"/>
</dbReference>
<evidence type="ECO:0000256" key="8">
    <source>
        <dbReference type="RuleBase" id="RU366063"/>
    </source>
</evidence>
<dbReference type="Gene3D" id="1.10.357.10">
    <property type="entry name" value="Tetracycline Repressor, domain 2"/>
    <property type="match status" value="1"/>
</dbReference>
<comment type="caution">
    <text evidence="11">The sequence shown here is derived from an EMBL/GenBank/DDBJ whole genome shotgun (WGS) entry which is preliminary data.</text>
</comment>
<dbReference type="NCBIfam" id="TIGR02396">
    <property type="entry name" value="diverge_rpsU"/>
    <property type="match status" value="1"/>
</dbReference>
<proteinExistence type="inferred from homology"/>
<protein>
    <recommendedName>
        <fullName evidence="8">Ubiquinone biosynthesis protein</fullName>
    </recommendedName>
</protein>
<evidence type="ECO:0000256" key="7">
    <source>
        <dbReference type="ARBA" id="ARBA00023128"/>
    </source>
</evidence>
<accession>A0AAV0DSY9</accession>
<comment type="similarity">
    <text evidence="3 8">Belongs to the COQ9 family.</text>
</comment>
<feature type="domain" description="COQ9 C-terminal" evidence="10">
    <location>
        <begin position="203"/>
        <end position="272"/>
    </location>
</feature>
<name>A0AAV0DSY9_9ASTE</name>
<evidence type="ECO:0000256" key="2">
    <source>
        <dbReference type="ARBA" id="ARBA00004749"/>
    </source>
</evidence>
<keyword evidence="7 8" id="KW-0496">Mitochondrion</keyword>
<dbReference type="GO" id="GO:0005743">
    <property type="term" value="C:mitochondrial inner membrane"/>
    <property type="evidence" value="ECO:0007669"/>
    <property type="project" value="TreeGrafter"/>
</dbReference>
<feature type="compositionally biased region" description="Polar residues" evidence="9">
    <location>
        <begin position="46"/>
        <end position="65"/>
    </location>
</feature>
<gene>
    <name evidence="11" type="ORF">CEPIT_LOCUS17592</name>
</gene>